<evidence type="ECO:0008006" key="4">
    <source>
        <dbReference type="Google" id="ProtNLM"/>
    </source>
</evidence>
<dbReference type="AlphaFoldDB" id="A0A0V1KQF9"/>
<protein>
    <recommendedName>
        <fullName evidence="4">Secreted protein</fullName>
    </recommendedName>
</protein>
<comment type="caution">
    <text evidence="2">The sequence shown here is derived from an EMBL/GenBank/DDBJ whole genome shotgun (WGS) entry which is preliminary data.</text>
</comment>
<proteinExistence type="predicted"/>
<evidence type="ECO:0000313" key="2">
    <source>
        <dbReference type="EMBL" id="KRZ49132.1"/>
    </source>
</evidence>
<keyword evidence="3" id="KW-1185">Reference proteome</keyword>
<evidence type="ECO:0000256" key="1">
    <source>
        <dbReference type="SAM" id="SignalP"/>
    </source>
</evidence>
<reference evidence="2 3" key="1">
    <citation type="submission" date="2015-05" db="EMBL/GenBank/DDBJ databases">
        <title>Evolution of Trichinella species and genotypes.</title>
        <authorList>
            <person name="Korhonen P.K."/>
            <person name="Edoardo P."/>
            <person name="Giuseppe L.R."/>
            <person name="Gasser R.B."/>
        </authorList>
    </citation>
    <scope>NUCLEOTIDE SEQUENCE [LARGE SCALE GENOMIC DNA]</scope>
    <source>
        <strain evidence="2">ISS10</strain>
    </source>
</reference>
<dbReference type="Proteomes" id="UP000054721">
    <property type="component" value="Unassembled WGS sequence"/>
</dbReference>
<organism evidence="2 3">
    <name type="scientific">Trichinella nativa</name>
    <dbReference type="NCBI Taxonomy" id="6335"/>
    <lineage>
        <taxon>Eukaryota</taxon>
        <taxon>Metazoa</taxon>
        <taxon>Ecdysozoa</taxon>
        <taxon>Nematoda</taxon>
        <taxon>Enoplea</taxon>
        <taxon>Dorylaimia</taxon>
        <taxon>Trichinellida</taxon>
        <taxon>Trichinellidae</taxon>
        <taxon>Trichinella</taxon>
    </lineage>
</organism>
<evidence type="ECO:0000313" key="3">
    <source>
        <dbReference type="Proteomes" id="UP000054721"/>
    </source>
</evidence>
<feature type="signal peptide" evidence="1">
    <location>
        <begin position="1"/>
        <end position="26"/>
    </location>
</feature>
<keyword evidence="1" id="KW-0732">Signal</keyword>
<name>A0A0V1KQF9_9BILA</name>
<sequence>MAGTSFATRRVITLVIVQMLADLAMSSLPVSSSPFRKQLLTVVPLVISLNRTTSRWLPFRIVGFDSPEAHVGAASQQLKREQRVAFVDLVLMNISGLALSRYGGLPAHGGLGPHLLVARVESNLTRGLESGSYLTRINIQQERPVEVWVRHN</sequence>
<accession>A0A0V1KQF9</accession>
<dbReference type="EMBL" id="JYDW01000333">
    <property type="protein sequence ID" value="KRZ49132.1"/>
    <property type="molecule type" value="Genomic_DNA"/>
</dbReference>
<gene>
    <name evidence="2" type="ORF">T02_2964</name>
</gene>
<feature type="chain" id="PRO_5006881150" description="Secreted protein" evidence="1">
    <location>
        <begin position="27"/>
        <end position="152"/>
    </location>
</feature>